<evidence type="ECO:0000256" key="2">
    <source>
        <dbReference type="SAM" id="MobiDB-lite"/>
    </source>
</evidence>
<organism evidence="4 5">
    <name type="scientific">Gymnopus androsaceus JB14</name>
    <dbReference type="NCBI Taxonomy" id="1447944"/>
    <lineage>
        <taxon>Eukaryota</taxon>
        <taxon>Fungi</taxon>
        <taxon>Dikarya</taxon>
        <taxon>Basidiomycota</taxon>
        <taxon>Agaricomycotina</taxon>
        <taxon>Agaricomycetes</taxon>
        <taxon>Agaricomycetidae</taxon>
        <taxon>Agaricales</taxon>
        <taxon>Marasmiineae</taxon>
        <taxon>Omphalotaceae</taxon>
        <taxon>Gymnopus</taxon>
    </lineage>
</organism>
<dbReference type="Proteomes" id="UP000799118">
    <property type="component" value="Unassembled WGS sequence"/>
</dbReference>
<dbReference type="EMBL" id="ML769615">
    <property type="protein sequence ID" value="KAE9391711.1"/>
    <property type="molecule type" value="Genomic_DNA"/>
</dbReference>
<dbReference type="AlphaFoldDB" id="A0A6A4H103"/>
<dbReference type="Pfam" id="PF18758">
    <property type="entry name" value="KDZ"/>
    <property type="match status" value="1"/>
</dbReference>
<name>A0A6A4H103_9AGAR</name>
<accession>A0A6A4H103</accession>
<dbReference type="Pfam" id="PF18803">
    <property type="entry name" value="CxC2"/>
    <property type="match status" value="1"/>
</dbReference>
<sequence>MPSGLKRGAALSKLSSPANDGAPVKRLRVDNDRIEVIGNDSSSMRTVFATTSETPKPLTTVLSEPGPAKAVNSENLTADAQTAHAQQDVPGDQKKSKRPHKAPSQDFLDCASLLIMLFIAHDYDPELKTPCLCGKGVRIVQCQDCQEYELSCQDCWINNHLKNPWHWARVWNGSFFVRSDISTLRENYAVQLGHYGKPCPTLDQPKPVKFTVTHSNGVHGTRLSFCNCGRGSRVEQLMRARLFPASLVEPETAFTFSVMREYDIHSLQGKIAAYDYFLSLRRLTDNVHTDQVNDPYQPFMLAARAWRYFKAKIRLGGLYNINQRYLPHRPANASVVYCPICPDPATNMVGDWANTPLHLRHLIMMYTASDGNCKLSQFHKNSGIDDKSLFRGNSYFPPVRPYKEFLASAKKSPYVSTSSECGHIKVINRQLKQATQTAVPKKKVGLVSTACSHVFILAGTDMYGAENQANVDASFSHAYTLYGFGDDIETGNRHLVRHKHTYDAQCDLAPNVWIRFARFPYLSSHRNFIRQVERGVPVVHMAKHNEEDCREQYNVPYHWCNANAHGESIEQPWVEFNQVGGYTRQMNDANREDTIIAHINDWNHKKLINSCEFISLIFMPTPNSNQHVDYNLARQLLEARIMYQEARDELELLSRAHKDEVPGWSRVPRRPTQDPKRPKSWSSVYHRHHTRIPTVRQLLVSLSREEACVPANAFLGESEMSVTLEAFWSKAVEAENIRSDINESLAGLQHFYSERDELHIEELRERLTEVLEEFRMHQAVVMAELPPELLAHCLEGGSEYFCLGLPSDLSVDERQKYGLSALAEQEARLREAQINSTITSLKHTVNRLLSLLMFKDRNVDTEKLRTRSGKSILKTIVTRDVEIAAYNKFHQALISLQVLDNSSALYPRLSASDTFKKDGILWTVGEAHKRLVETELGEDLPVGVGVNSENIELKTATHFTKCQQPRTGAVTPKSSTQDGKQSINVTSINEDKSGTLWSLGKRGASDLQNTESWETEGNAISWYRSEANMYWWLETFEQRHVDIDRGVLTTSETFALQARGLRQAAIFDDLKCLALAQFSKVVHPGFFQLNENLAPLITDFQQDQLEWMSDLDIIQADLEFGSDLGGMYSHPVPKKKSRP</sequence>
<evidence type="ECO:0000313" key="4">
    <source>
        <dbReference type="EMBL" id="KAE9391711.1"/>
    </source>
</evidence>
<evidence type="ECO:0000313" key="5">
    <source>
        <dbReference type="Proteomes" id="UP000799118"/>
    </source>
</evidence>
<feature type="region of interest" description="Disordered" evidence="2">
    <location>
        <begin position="48"/>
        <end position="103"/>
    </location>
</feature>
<protein>
    <recommendedName>
        <fullName evidence="3">CxC2-like cysteine cluster KDZ transposase-associated domain-containing protein</fullName>
    </recommendedName>
</protein>
<evidence type="ECO:0000259" key="3">
    <source>
        <dbReference type="Pfam" id="PF18803"/>
    </source>
</evidence>
<proteinExistence type="predicted"/>
<feature type="region of interest" description="Disordered" evidence="2">
    <location>
        <begin position="663"/>
        <end position="683"/>
    </location>
</feature>
<dbReference type="InterPro" id="IPR040521">
    <property type="entry name" value="KDZ"/>
</dbReference>
<feature type="region of interest" description="Disordered" evidence="2">
    <location>
        <begin position="1"/>
        <end position="26"/>
    </location>
</feature>
<evidence type="ECO:0000256" key="1">
    <source>
        <dbReference type="SAM" id="Coils"/>
    </source>
</evidence>
<keyword evidence="1" id="KW-0175">Coiled coil</keyword>
<gene>
    <name evidence="4" type="ORF">BT96DRAFT_1001074</name>
</gene>
<dbReference type="InterPro" id="IPR041457">
    <property type="entry name" value="CxC2_KDZ-assoc"/>
</dbReference>
<feature type="domain" description="CxC2-like cysteine cluster KDZ transposase-associated" evidence="3">
    <location>
        <begin position="189"/>
        <end position="287"/>
    </location>
</feature>
<keyword evidence="5" id="KW-1185">Reference proteome</keyword>
<dbReference type="OrthoDB" id="3149508at2759"/>
<feature type="compositionally biased region" description="Low complexity" evidence="2">
    <location>
        <begin position="77"/>
        <end position="88"/>
    </location>
</feature>
<reference evidence="4" key="1">
    <citation type="journal article" date="2019" name="Environ. Microbiol.">
        <title>Fungal ecological strategies reflected in gene transcription - a case study of two litter decomposers.</title>
        <authorList>
            <person name="Barbi F."/>
            <person name="Kohler A."/>
            <person name="Barry K."/>
            <person name="Baskaran P."/>
            <person name="Daum C."/>
            <person name="Fauchery L."/>
            <person name="Ihrmark K."/>
            <person name="Kuo A."/>
            <person name="LaButti K."/>
            <person name="Lipzen A."/>
            <person name="Morin E."/>
            <person name="Grigoriev I.V."/>
            <person name="Henrissat B."/>
            <person name="Lindahl B."/>
            <person name="Martin F."/>
        </authorList>
    </citation>
    <scope>NUCLEOTIDE SEQUENCE</scope>
    <source>
        <strain evidence="4">JB14</strain>
    </source>
</reference>
<feature type="coiled-coil region" evidence="1">
    <location>
        <begin position="753"/>
        <end position="780"/>
    </location>
</feature>